<evidence type="ECO:0000313" key="1">
    <source>
        <dbReference type="EMBL" id="KAG8089419.1"/>
    </source>
</evidence>
<protein>
    <submittedName>
        <fullName evidence="1">Uncharacterized protein</fullName>
    </submittedName>
</protein>
<reference evidence="1" key="2">
    <citation type="submission" date="2021-02" db="EMBL/GenBank/DDBJ databases">
        <authorList>
            <person name="Kimball J.A."/>
            <person name="Haas M.W."/>
            <person name="Macchietto M."/>
            <person name="Kono T."/>
            <person name="Duquette J."/>
            <person name="Shao M."/>
        </authorList>
    </citation>
    <scope>NUCLEOTIDE SEQUENCE</scope>
    <source>
        <tissue evidence="1">Fresh leaf tissue</tissue>
    </source>
</reference>
<organism evidence="1 2">
    <name type="scientific">Zizania palustris</name>
    <name type="common">Northern wild rice</name>
    <dbReference type="NCBI Taxonomy" id="103762"/>
    <lineage>
        <taxon>Eukaryota</taxon>
        <taxon>Viridiplantae</taxon>
        <taxon>Streptophyta</taxon>
        <taxon>Embryophyta</taxon>
        <taxon>Tracheophyta</taxon>
        <taxon>Spermatophyta</taxon>
        <taxon>Magnoliopsida</taxon>
        <taxon>Liliopsida</taxon>
        <taxon>Poales</taxon>
        <taxon>Poaceae</taxon>
        <taxon>BOP clade</taxon>
        <taxon>Oryzoideae</taxon>
        <taxon>Oryzeae</taxon>
        <taxon>Zizaniinae</taxon>
        <taxon>Zizania</taxon>
    </lineage>
</organism>
<dbReference type="OrthoDB" id="1878996at2759"/>
<dbReference type="Proteomes" id="UP000729402">
    <property type="component" value="Unassembled WGS sequence"/>
</dbReference>
<reference evidence="1" key="1">
    <citation type="journal article" date="2021" name="bioRxiv">
        <title>Whole Genome Assembly and Annotation of Northern Wild Rice, Zizania palustris L., Supports a Whole Genome Duplication in the Zizania Genus.</title>
        <authorList>
            <person name="Haas M."/>
            <person name="Kono T."/>
            <person name="Macchietto M."/>
            <person name="Millas R."/>
            <person name="McGilp L."/>
            <person name="Shao M."/>
            <person name="Duquette J."/>
            <person name="Hirsch C.N."/>
            <person name="Kimball J."/>
        </authorList>
    </citation>
    <scope>NUCLEOTIDE SEQUENCE</scope>
    <source>
        <tissue evidence="1">Fresh leaf tissue</tissue>
    </source>
</reference>
<dbReference type="EMBL" id="JAAALK010000081">
    <property type="protein sequence ID" value="KAG8089419.1"/>
    <property type="molecule type" value="Genomic_DNA"/>
</dbReference>
<proteinExistence type="predicted"/>
<evidence type="ECO:0000313" key="2">
    <source>
        <dbReference type="Proteomes" id="UP000729402"/>
    </source>
</evidence>
<sequence>MKKPSTLLRSLSSRFSTRFAPSPAVAPWPPVRSAYDRWLAAELDELRADPLAAPCASATWIARALGIASAAQRRLVAATATGDDGRIWPFDNLIAILERQLEVAKWVGPTGRH</sequence>
<comment type="caution">
    <text evidence="1">The sequence shown here is derived from an EMBL/GenBank/DDBJ whole genome shotgun (WGS) entry which is preliminary data.</text>
</comment>
<gene>
    <name evidence="1" type="ORF">GUJ93_ZPchr0011g27513</name>
</gene>
<dbReference type="AlphaFoldDB" id="A0A8J5WHI7"/>
<keyword evidence="2" id="KW-1185">Reference proteome</keyword>
<accession>A0A8J5WHI7</accession>
<name>A0A8J5WHI7_ZIZPA</name>